<dbReference type="AlphaFoldDB" id="A0AAX2A9P6"/>
<evidence type="ECO:0000256" key="1">
    <source>
        <dbReference type="SAM" id="SignalP"/>
    </source>
</evidence>
<evidence type="ECO:0000313" key="4">
    <source>
        <dbReference type="Proteomes" id="UP000253850"/>
    </source>
</evidence>
<dbReference type="Pfam" id="PF06518">
    <property type="entry name" value="DUF1104"/>
    <property type="match status" value="1"/>
</dbReference>
<dbReference type="Proteomes" id="UP000289193">
    <property type="component" value="Unassembled WGS sequence"/>
</dbReference>
<organism evidence="3 5">
    <name type="scientific">Halarcobacter bivalviorum</name>
    <dbReference type="NCBI Taxonomy" id="663364"/>
    <lineage>
        <taxon>Bacteria</taxon>
        <taxon>Pseudomonadati</taxon>
        <taxon>Campylobacterota</taxon>
        <taxon>Epsilonproteobacteria</taxon>
        <taxon>Campylobacterales</taxon>
        <taxon>Arcobacteraceae</taxon>
        <taxon>Halarcobacter</taxon>
    </lineage>
</organism>
<evidence type="ECO:0000313" key="3">
    <source>
        <dbReference type="EMBL" id="RXK10614.1"/>
    </source>
</evidence>
<sequence length="73" mass="8670">MKKLIIIFIFALFATFAYAENYSEMSTQELISIMGYVDKKNQTKFENELKSRISTMTPKEKTMYQNNLKKMKK</sequence>
<dbReference type="KEGG" id="hbv:ABIV_1465"/>
<dbReference type="Proteomes" id="UP000253850">
    <property type="component" value="Chromosome"/>
</dbReference>
<name>A0AAX2A9P6_9BACT</name>
<evidence type="ECO:0000313" key="2">
    <source>
        <dbReference type="EMBL" id="AXH12460.1"/>
    </source>
</evidence>
<proteinExistence type="predicted"/>
<protein>
    <submittedName>
        <fullName evidence="3">DUF1104 domain-containing protein</fullName>
    </submittedName>
</protein>
<reference evidence="3 5" key="1">
    <citation type="submission" date="2017-10" db="EMBL/GenBank/DDBJ databases">
        <title>Genomics of the genus Arcobacter.</title>
        <authorList>
            <person name="Perez-Cataluna A."/>
            <person name="Figueras M.J."/>
        </authorList>
    </citation>
    <scope>NUCLEOTIDE SEQUENCE [LARGE SCALE GENOMIC DNA]</scope>
    <source>
        <strain evidence="3 5">CECT 7835</strain>
    </source>
</reference>
<evidence type="ECO:0000313" key="5">
    <source>
        <dbReference type="Proteomes" id="UP000289193"/>
    </source>
</evidence>
<feature type="signal peptide" evidence="1">
    <location>
        <begin position="1"/>
        <end position="19"/>
    </location>
</feature>
<feature type="chain" id="PRO_5044718492" evidence="1">
    <location>
        <begin position="20"/>
        <end position="73"/>
    </location>
</feature>
<reference evidence="2 4" key="2">
    <citation type="submission" date="2018-07" db="EMBL/GenBank/DDBJ databases">
        <title>Complete genome of the Arcobacter bivalviorum type strain LMG 26154.</title>
        <authorList>
            <person name="Miller W.G."/>
            <person name="Yee E."/>
            <person name="Bono J.L."/>
        </authorList>
    </citation>
    <scope>NUCLEOTIDE SEQUENCE [LARGE SCALE GENOMIC DNA]</scope>
    <source>
        <strain evidence="2 4">LMG 26154</strain>
    </source>
</reference>
<gene>
    <name evidence="2" type="ORF">ABIV_1465</name>
    <name evidence="3" type="ORF">CRV05_04870</name>
</gene>
<keyword evidence="1" id="KW-0732">Signal</keyword>
<accession>A0AAX2A9P6</accession>
<dbReference type="EMBL" id="CP031217">
    <property type="protein sequence ID" value="AXH12460.1"/>
    <property type="molecule type" value="Genomic_DNA"/>
</dbReference>
<dbReference type="RefSeq" id="WP_114839289.1">
    <property type="nucleotide sequence ID" value="NZ_CP031217.1"/>
</dbReference>
<dbReference type="Gene3D" id="1.20.120.1430">
    <property type="entry name" value="HP0721 helical bundle"/>
    <property type="match status" value="1"/>
</dbReference>
<keyword evidence="5" id="KW-1185">Reference proteome</keyword>
<dbReference type="EMBL" id="PDKM01000002">
    <property type="protein sequence ID" value="RXK10614.1"/>
    <property type="molecule type" value="Genomic_DNA"/>
</dbReference>
<dbReference type="InterPro" id="IPR038310">
    <property type="entry name" value="DUF1104_sf"/>
</dbReference>
<dbReference type="InterPro" id="IPR009488">
    <property type="entry name" value="DUF1104"/>
</dbReference>